<accession>A0A0F8ZF06</accession>
<dbReference type="EMBL" id="LAZR01063893">
    <property type="protein sequence ID" value="KKK58601.1"/>
    <property type="molecule type" value="Genomic_DNA"/>
</dbReference>
<dbReference type="AlphaFoldDB" id="A0A0F8ZF06"/>
<organism evidence="1">
    <name type="scientific">marine sediment metagenome</name>
    <dbReference type="NCBI Taxonomy" id="412755"/>
    <lineage>
        <taxon>unclassified sequences</taxon>
        <taxon>metagenomes</taxon>
        <taxon>ecological metagenomes</taxon>
    </lineage>
</organism>
<comment type="caution">
    <text evidence="1">The sequence shown here is derived from an EMBL/GenBank/DDBJ whole genome shotgun (WGS) entry which is preliminary data.</text>
</comment>
<sequence>MDTSKQYIEMCDCPEIQEPKRSAGLVHGDYISPTQRPDQWDIVYDPSKALRYGLLECVWLPRQDQLQEMVGYKGLPYLLTQTFERSVNGESCNYTWNNGEHFTSMEQLWLAFVMKEKYDKVWNGKWVDRV</sequence>
<evidence type="ECO:0000313" key="1">
    <source>
        <dbReference type="EMBL" id="KKK58601.1"/>
    </source>
</evidence>
<reference evidence="1" key="1">
    <citation type="journal article" date="2015" name="Nature">
        <title>Complex archaea that bridge the gap between prokaryotes and eukaryotes.</title>
        <authorList>
            <person name="Spang A."/>
            <person name="Saw J.H."/>
            <person name="Jorgensen S.L."/>
            <person name="Zaremba-Niedzwiedzka K."/>
            <person name="Martijn J."/>
            <person name="Lind A.E."/>
            <person name="van Eijk R."/>
            <person name="Schleper C."/>
            <person name="Guy L."/>
            <person name="Ettema T.J."/>
        </authorList>
    </citation>
    <scope>NUCLEOTIDE SEQUENCE</scope>
</reference>
<protein>
    <submittedName>
        <fullName evidence="1">Uncharacterized protein</fullName>
    </submittedName>
</protein>
<proteinExistence type="predicted"/>
<gene>
    <name evidence="1" type="ORF">LCGC14_3042760</name>
</gene>
<name>A0A0F8ZF06_9ZZZZ</name>